<dbReference type="Pfam" id="PF00042">
    <property type="entry name" value="Globin"/>
    <property type="match status" value="1"/>
</dbReference>
<keyword evidence="5" id="KW-0408">Iron</keyword>
<protein>
    <submittedName>
        <fullName evidence="8">MHB1 protein</fullName>
    </submittedName>
</protein>
<keyword evidence="9" id="KW-1185">Reference proteome</keyword>
<dbReference type="OrthoDB" id="417967at2759"/>
<dbReference type="InterPro" id="IPR050532">
    <property type="entry name" value="Globin-like_OT"/>
</dbReference>
<reference evidence="8" key="1">
    <citation type="submission" date="2021-02" db="EMBL/GenBank/DDBJ databases">
        <authorList>
            <person name="Dougan E. K."/>
            <person name="Rhodes N."/>
            <person name="Thang M."/>
            <person name="Chan C."/>
        </authorList>
    </citation>
    <scope>NUCLEOTIDE SEQUENCE</scope>
</reference>
<evidence type="ECO:0000313" key="8">
    <source>
        <dbReference type="EMBL" id="CAE7752093.1"/>
    </source>
</evidence>
<organism evidence="8 9">
    <name type="scientific">Symbiodinium necroappetens</name>
    <dbReference type="NCBI Taxonomy" id="1628268"/>
    <lineage>
        <taxon>Eukaryota</taxon>
        <taxon>Sar</taxon>
        <taxon>Alveolata</taxon>
        <taxon>Dinophyceae</taxon>
        <taxon>Suessiales</taxon>
        <taxon>Symbiodiniaceae</taxon>
        <taxon>Symbiodinium</taxon>
    </lineage>
</organism>
<evidence type="ECO:0000256" key="4">
    <source>
        <dbReference type="ARBA" id="ARBA00022723"/>
    </source>
</evidence>
<proteinExistence type="inferred from homology"/>
<gene>
    <name evidence="8" type="primary">MHB1</name>
    <name evidence="8" type="ORF">SNEC2469_LOCUS21814</name>
</gene>
<evidence type="ECO:0000259" key="7">
    <source>
        <dbReference type="PROSITE" id="PS01033"/>
    </source>
</evidence>
<comment type="caution">
    <text evidence="8">The sequence shown here is derived from an EMBL/GenBank/DDBJ whole genome shotgun (WGS) entry which is preliminary data.</text>
</comment>
<dbReference type="SUPFAM" id="SSF46458">
    <property type="entry name" value="Globin-like"/>
    <property type="match status" value="1"/>
</dbReference>
<dbReference type="EMBL" id="CAJNJA010038947">
    <property type="protein sequence ID" value="CAE7752093.1"/>
    <property type="molecule type" value="Genomic_DNA"/>
</dbReference>
<dbReference type="Gene3D" id="1.10.490.10">
    <property type="entry name" value="Globins"/>
    <property type="match status" value="1"/>
</dbReference>
<keyword evidence="1 6" id="KW-0813">Transport</keyword>
<comment type="similarity">
    <text evidence="6">Belongs to the globin family.</text>
</comment>
<keyword evidence="3 6" id="KW-0561">Oxygen transport</keyword>
<dbReference type="GO" id="GO:0019825">
    <property type="term" value="F:oxygen binding"/>
    <property type="evidence" value="ECO:0007669"/>
    <property type="project" value="InterPro"/>
</dbReference>
<sequence>MAAGSPVKTSELPLDLVSPAVEVDAPLDDRDIELVQTTFAKVAAVGPEAAGRILFGHIFRIAPEAKGLFSFAKDEETMWLPGSRLEKHGARVVTTVGTAVSLLKDLDTLVPVLQKLGLQHVGYNVLPVHYDVVGQAFIATLEDALQAEFTEAVKNAYVKVWNVVQTTMIGDNYTTSFSYCVIA</sequence>
<dbReference type="GO" id="GO:0020037">
    <property type="term" value="F:heme binding"/>
    <property type="evidence" value="ECO:0007669"/>
    <property type="project" value="InterPro"/>
</dbReference>
<dbReference type="InterPro" id="IPR009050">
    <property type="entry name" value="Globin-like_sf"/>
</dbReference>
<evidence type="ECO:0000256" key="3">
    <source>
        <dbReference type="ARBA" id="ARBA00022621"/>
    </source>
</evidence>
<dbReference type="PROSITE" id="PS01033">
    <property type="entry name" value="GLOBIN"/>
    <property type="match status" value="1"/>
</dbReference>
<dbReference type="PRINTS" id="PR01907">
    <property type="entry name" value="WORMGLOBIN"/>
</dbReference>
<feature type="domain" description="Globin" evidence="7">
    <location>
        <begin position="26"/>
        <end position="173"/>
    </location>
</feature>
<dbReference type="InterPro" id="IPR000971">
    <property type="entry name" value="Globin"/>
</dbReference>
<evidence type="ECO:0000256" key="2">
    <source>
        <dbReference type="ARBA" id="ARBA00022617"/>
    </source>
</evidence>
<evidence type="ECO:0000313" key="9">
    <source>
        <dbReference type="Proteomes" id="UP000601435"/>
    </source>
</evidence>
<dbReference type="AlphaFoldDB" id="A0A812XTL3"/>
<evidence type="ECO:0000256" key="1">
    <source>
        <dbReference type="ARBA" id="ARBA00022448"/>
    </source>
</evidence>
<dbReference type="PANTHER" id="PTHR46458">
    <property type="entry name" value="BLR2807 PROTEIN"/>
    <property type="match status" value="1"/>
</dbReference>
<evidence type="ECO:0000256" key="5">
    <source>
        <dbReference type="ARBA" id="ARBA00023004"/>
    </source>
</evidence>
<dbReference type="GO" id="GO:0046872">
    <property type="term" value="F:metal ion binding"/>
    <property type="evidence" value="ECO:0007669"/>
    <property type="project" value="UniProtKB-KW"/>
</dbReference>
<dbReference type="GO" id="GO:0005344">
    <property type="term" value="F:oxygen carrier activity"/>
    <property type="evidence" value="ECO:0007669"/>
    <property type="project" value="UniProtKB-KW"/>
</dbReference>
<name>A0A812XTL3_9DINO</name>
<evidence type="ECO:0000256" key="6">
    <source>
        <dbReference type="RuleBase" id="RU000356"/>
    </source>
</evidence>
<dbReference type="PANTHER" id="PTHR46458:SF1">
    <property type="entry name" value="GEO09476P1"/>
    <property type="match status" value="1"/>
</dbReference>
<keyword evidence="2 6" id="KW-0349">Heme</keyword>
<dbReference type="InterPro" id="IPR012292">
    <property type="entry name" value="Globin/Proto"/>
</dbReference>
<accession>A0A812XTL3</accession>
<keyword evidence="4" id="KW-0479">Metal-binding</keyword>
<dbReference type="Proteomes" id="UP000601435">
    <property type="component" value="Unassembled WGS sequence"/>
</dbReference>